<dbReference type="GO" id="GO:0005886">
    <property type="term" value="C:plasma membrane"/>
    <property type="evidence" value="ECO:0007669"/>
    <property type="project" value="TreeGrafter"/>
</dbReference>
<proteinExistence type="predicted"/>
<name>A0A7J7ENB6_DICBM</name>
<dbReference type="EMBL" id="JACDTQ010002604">
    <property type="protein sequence ID" value="KAF5917094.1"/>
    <property type="molecule type" value="Genomic_DNA"/>
</dbReference>
<dbReference type="PANTHER" id="PTHR12035:SF132">
    <property type="entry name" value="MYELOID CELL SURFACE ANTIGEN CD33"/>
    <property type="match status" value="1"/>
</dbReference>
<dbReference type="PANTHER" id="PTHR12035">
    <property type="entry name" value="SIALIC ACID BINDING IMMUNOGLOBULIN-LIKE LECTIN"/>
    <property type="match status" value="1"/>
</dbReference>
<comment type="caution">
    <text evidence="6">The sequence shown here is derived from an EMBL/GenBank/DDBJ whole genome shotgun (WGS) entry which is preliminary data.</text>
</comment>
<evidence type="ECO:0000313" key="7">
    <source>
        <dbReference type="Proteomes" id="UP000551758"/>
    </source>
</evidence>
<dbReference type="SUPFAM" id="SSF48726">
    <property type="entry name" value="Immunoglobulin"/>
    <property type="match status" value="1"/>
</dbReference>
<dbReference type="AlphaFoldDB" id="A0A7J7ENB6"/>
<reference evidence="6 7" key="1">
    <citation type="journal article" date="2020" name="Mol. Biol. Evol.">
        <title>Interspecific Gene Flow and the Evolution of Specialization in Black and White Rhinoceros.</title>
        <authorList>
            <person name="Moodley Y."/>
            <person name="Westbury M.V."/>
            <person name="Russo I.M."/>
            <person name="Gopalakrishnan S."/>
            <person name="Rakotoarivelo A."/>
            <person name="Olsen R.A."/>
            <person name="Prost S."/>
            <person name="Tunstall T."/>
            <person name="Ryder O.A."/>
            <person name="Dalen L."/>
            <person name="Bruford M.W."/>
        </authorList>
    </citation>
    <scope>NUCLEOTIDE SEQUENCE [LARGE SCALE GENOMIC DNA]</scope>
    <source>
        <strain evidence="6">SBR-YM</strain>
        <tissue evidence="6">Skin</tissue>
    </source>
</reference>
<protein>
    <submittedName>
        <fullName evidence="6">Uncharacterized protein</fullName>
    </submittedName>
</protein>
<evidence type="ECO:0000256" key="3">
    <source>
        <dbReference type="ARBA" id="ARBA00022989"/>
    </source>
</evidence>
<comment type="subcellular location">
    <subcellularLocation>
        <location evidence="1">Membrane</location>
        <topology evidence="1">Single-pass membrane protein</topology>
    </subcellularLocation>
</comment>
<accession>A0A7J7ENB6</accession>
<sequence>MVEEGPCISMPSIFSYPWESRTDSAPIHGYWFQKVANPHQDAPVATKCKDKSNNKSNLLSVGVTGKEWDPGVAIGEGHAGFRAGLGWDLSSGKTALTHTPHILILGTLECGGPRNWTCSVPSACEQGTFPIFFWKTAGLTSLSPRTRLSSVRTLTPRPQDLSTNLTYQVKFPAAGVTAERTIQLNITCECWAQVPEEGKGALHYVLKRRRHVPVHQDWSSPQVSLVCRGTRDQGKSDSGGHQGSWCHCTARSLPLPHLLHSEDLQEESSQDSSGHGRHPPCHQTSFLKTPERIQVSQAADPTSSAGNASALEMEKDMH</sequence>
<evidence type="ECO:0000256" key="5">
    <source>
        <dbReference type="SAM" id="MobiDB-lite"/>
    </source>
</evidence>
<keyword evidence="4" id="KW-0472">Membrane</keyword>
<organism evidence="6 7">
    <name type="scientific">Diceros bicornis minor</name>
    <name type="common">South-central black rhinoceros</name>
    <dbReference type="NCBI Taxonomy" id="77932"/>
    <lineage>
        <taxon>Eukaryota</taxon>
        <taxon>Metazoa</taxon>
        <taxon>Chordata</taxon>
        <taxon>Craniata</taxon>
        <taxon>Vertebrata</taxon>
        <taxon>Euteleostomi</taxon>
        <taxon>Mammalia</taxon>
        <taxon>Eutheria</taxon>
        <taxon>Laurasiatheria</taxon>
        <taxon>Perissodactyla</taxon>
        <taxon>Rhinocerotidae</taxon>
        <taxon>Diceros</taxon>
    </lineage>
</organism>
<evidence type="ECO:0000313" key="6">
    <source>
        <dbReference type="EMBL" id="KAF5917094.1"/>
    </source>
</evidence>
<keyword evidence="2" id="KW-0812">Transmembrane</keyword>
<feature type="region of interest" description="Disordered" evidence="5">
    <location>
        <begin position="263"/>
        <end position="318"/>
    </location>
</feature>
<evidence type="ECO:0000256" key="1">
    <source>
        <dbReference type="ARBA" id="ARBA00004167"/>
    </source>
</evidence>
<dbReference type="InterPro" id="IPR013783">
    <property type="entry name" value="Ig-like_fold"/>
</dbReference>
<dbReference type="InterPro" id="IPR036179">
    <property type="entry name" value="Ig-like_dom_sf"/>
</dbReference>
<keyword evidence="3" id="KW-1133">Transmembrane helix</keyword>
<dbReference type="GO" id="GO:0007155">
    <property type="term" value="P:cell adhesion"/>
    <property type="evidence" value="ECO:0007669"/>
    <property type="project" value="TreeGrafter"/>
</dbReference>
<dbReference type="GO" id="GO:0033691">
    <property type="term" value="F:sialic acid binding"/>
    <property type="evidence" value="ECO:0007669"/>
    <property type="project" value="TreeGrafter"/>
</dbReference>
<dbReference type="Gene3D" id="2.60.40.10">
    <property type="entry name" value="Immunoglobulins"/>
    <property type="match status" value="2"/>
</dbReference>
<feature type="compositionally biased region" description="Polar residues" evidence="5">
    <location>
        <begin position="294"/>
        <end position="307"/>
    </location>
</feature>
<keyword evidence="7" id="KW-1185">Reference proteome</keyword>
<evidence type="ECO:0000256" key="2">
    <source>
        <dbReference type="ARBA" id="ARBA00022692"/>
    </source>
</evidence>
<evidence type="ECO:0000256" key="4">
    <source>
        <dbReference type="ARBA" id="ARBA00023136"/>
    </source>
</evidence>
<gene>
    <name evidence="6" type="ORF">HPG69_014021</name>
</gene>
<dbReference type="Proteomes" id="UP000551758">
    <property type="component" value="Unassembled WGS sequence"/>
</dbReference>
<dbReference type="InterPro" id="IPR051036">
    <property type="entry name" value="SIGLEC"/>
</dbReference>